<dbReference type="AlphaFoldDB" id="A0A336K806"/>
<evidence type="ECO:0000256" key="3">
    <source>
        <dbReference type="ARBA" id="ARBA00022859"/>
    </source>
</evidence>
<dbReference type="GO" id="GO:0009253">
    <property type="term" value="P:peptidoglycan catabolic process"/>
    <property type="evidence" value="ECO:0007669"/>
    <property type="project" value="InterPro"/>
</dbReference>
<evidence type="ECO:0000256" key="4">
    <source>
        <dbReference type="SAM" id="MobiDB-lite"/>
    </source>
</evidence>
<dbReference type="InterPro" id="IPR002502">
    <property type="entry name" value="Amidase_domain"/>
</dbReference>
<evidence type="ECO:0000313" key="7">
    <source>
        <dbReference type="EMBL" id="SSX20991.1"/>
    </source>
</evidence>
<dbReference type="EMBL" id="UFQS01000156">
    <property type="protein sequence ID" value="SSX00611.1"/>
    <property type="molecule type" value="Genomic_DNA"/>
</dbReference>
<dbReference type="CDD" id="cd06583">
    <property type="entry name" value="PGRP"/>
    <property type="match status" value="1"/>
</dbReference>
<evidence type="ECO:0000256" key="2">
    <source>
        <dbReference type="ARBA" id="ARBA00022588"/>
    </source>
</evidence>
<feature type="compositionally biased region" description="Polar residues" evidence="4">
    <location>
        <begin position="24"/>
        <end position="33"/>
    </location>
</feature>
<dbReference type="SUPFAM" id="SSF55846">
    <property type="entry name" value="N-acetylmuramoyl-L-alanine amidase-like"/>
    <property type="match status" value="1"/>
</dbReference>
<dbReference type="PANTHER" id="PTHR11022">
    <property type="entry name" value="PEPTIDOGLYCAN RECOGNITION PROTEIN"/>
    <property type="match status" value="1"/>
</dbReference>
<keyword evidence="2" id="KW-0399">Innate immunity</keyword>
<gene>
    <name evidence="6" type="primary">CSON003218</name>
</gene>
<keyword evidence="3" id="KW-0391">Immunity</keyword>
<name>A0A336K806_CULSO</name>
<proteinExistence type="inferred from homology"/>
<dbReference type="SMART" id="SM00701">
    <property type="entry name" value="PGRP"/>
    <property type="match status" value="1"/>
</dbReference>
<dbReference type="EMBL" id="UFQT01000156">
    <property type="protein sequence ID" value="SSX20991.1"/>
    <property type="molecule type" value="Genomic_DNA"/>
</dbReference>
<dbReference type="Gene3D" id="3.40.80.10">
    <property type="entry name" value="Peptidoglycan recognition protein-like"/>
    <property type="match status" value="1"/>
</dbReference>
<evidence type="ECO:0000313" key="6">
    <source>
        <dbReference type="EMBL" id="SSX00611.1"/>
    </source>
</evidence>
<dbReference type="GO" id="GO:0045087">
    <property type="term" value="P:innate immune response"/>
    <property type="evidence" value="ECO:0007669"/>
    <property type="project" value="UniProtKB-KW"/>
</dbReference>
<reference evidence="6" key="1">
    <citation type="submission" date="2018-04" db="EMBL/GenBank/DDBJ databases">
        <authorList>
            <person name="Go L.Y."/>
            <person name="Mitchell J.A."/>
        </authorList>
    </citation>
    <scope>NUCLEOTIDE SEQUENCE</scope>
    <source>
        <tissue evidence="6">Whole organism</tissue>
    </source>
</reference>
<accession>A0A336K806</accession>
<organism evidence="6">
    <name type="scientific">Culicoides sonorensis</name>
    <name type="common">Biting midge</name>
    <dbReference type="NCBI Taxonomy" id="179676"/>
    <lineage>
        <taxon>Eukaryota</taxon>
        <taxon>Metazoa</taxon>
        <taxon>Ecdysozoa</taxon>
        <taxon>Arthropoda</taxon>
        <taxon>Hexapoda</taxon>
        <taxon>Insecta</taxon>
        <taxon>Pterygota</taxon>
        <taxon>Neoptera</taxon>
        <taxon>Endopterygota</taxon>
        <taxon>Diptera</taxon>
        <taxon>Nematocera</taxon>
        <taxon>Chironomoidea</taxon>
        <taxon>Ceratopogonidae</taxon>
        <taxon>Ceratopogoninae</taxon>
        <taxon>Culicoides</taxon>
        <taxon>Monoculicoides</taxon>
    </lineage>
</organism>
<evidence type="ECO:0000256" key="1">
    <source>
        <dbReference type="ARBA" id="ARBA00007553"/>
    </source>
</evidence>
<dbReference type="GO" id="GO:0008270">
    <property type="term" value="F:zinc ion binding"/>
    <property type="evidence" value="ECO:0007669"/>
    <property type="project" value="InterPro"/>
</dbReference>
<dbReference type="GO" id="GO:0008745">
    <property type="term" value="F:N-acetylmuramoyl-L-alanine amidase activity"/>
    <property type="evidence" value="ECO:0007669"/>
    <property type="project" value="InterPro"/>
</dbReference>
<sequence length="169" mass="19201">MDLINLGCDDQRDPKTTHNKKSFHGSQETTNTENKYHDTDHKTHIHNLNIERSTEVQVGNSLVYNGPVTIKQFIVDDKFKVTEQFKSPNGFNKRSIGLAFIGDFSKIIPSKNALMAAQKLIGQGVNQDYLSKNYKLLGHRQLIQTESPGQALYAEIQKWPHWTPNVHGD</sequence>
<dbReference type="InterPro" id="IPR015510">
    <property type="entry name" value="PGRP"/>
</dbReference>
<dbReference type="Pfam" id="PF01510">
    <property type="entry name" value="Amidase_2"/>
    <property type="match status" value="1"/>
</dbReference>
<comment type="similarity">
    <text evidence="1">Belongs to the N-acetylmuramoyl-L-alanine amidase 2 family.</text>
</comment>
<reference evidence="7" key="2">
    <citation type="submission" date="2018-07" db="EMBL/GenBank/DDBJ databases">
        <authorList>
            <person name="Quirk P.G."/>
            <person name="Krulwich T.A."/>
        </authorList>
    </citation>
    <scope>NUCLEOTIDE SEQUENCE</scope>
</reference>
<feature type="region of interest" description="Disordered" evidence="4">
    <location>
        <begin position="1"/>
        <end position="38"/>
    </location>
</feature>
<dbReference type="InterPro" id="IPR036505">
    <property type="entry name" value="Amidase/PGRP_sf"/>
</dbReference>
<protein>
    <submittedName>
        <fullName evidence="6">CSON003218 protein</fullName>
    </submittedName>
</protein>
<feature type="domain" description="Peptidoglycan recognition protein family" evidence="5">
    <location>
        <begin position="15"/>
        <end position="143"/>
    </location>
</feature>
<dbReference type="InterPro" id="IPR006619">
    <property type="entry name" value="PGRP_domain_met/bac"/>
</dbReference>
<dbReference type="VEuPathDB" id="VectorBase:CSON003218"/>
<dbReference type="PANTHER" id="PTHR11022:SF41">
    <property type="entry name" value="PEPTIDOGLYCAN-RECOGNITION PROTEIN LC-RELATED"/>
    <property type="match status" value="1"/>
</dbReference>
<evidence type="ECO:0000259" key="5">
    <source>
        <dbReference type="SMART" id="SM00701"/>
    </source>
</evidence>